<reference evidence="6" key="1">
    <citation type="submission" date="2016-08" db="EMBL/GenBank/DDBJ databases">
        <authorList>
            <person name="Varghese N."/>
            <person name="Submissions Spin"/>
        </authorList>
    </citation>
    <scope>NUCLEOTIDE SEQUENCE [LARGE SCALE GENOMIC DNA]</scope>
    <source>
        <strain evidence="6">HAMBI 2975</strain>
    </source>
</reference>
<dbReference type="InterPro" id="IPR011935">
    <property type="entry name" value="CHP02231"/>
</dbReference>
<accession>A0A1C3V738</accession>
<dbReference type="OrthoDB" id="580912at2"/>
<evidence type="ECO:0000313" key="5">
    <source>
        <dbReference type="EMBL" id="SCB23515.1"/>
    </source>
</evidence>
<feature type="coiled-coil region" evidence="1">
    <location>
        <begin position="580"/>
        <end position="652"/>
    </location>
</feature>
<dbReference type="PANTHER" id="PTHR31005">
    <property type="entry name" value="DUF4139 DOMAIN-CONTAINING PROTEIN"/>
    <property type="match status" value="1"/>
</dbReference>
<name>A0A1C3V738_9HYPH</name>
<dbReference type="RefSeq" id="WP_092711026.1">
    <property type="nucleotide sequence ID" value="NZ_FMAG01000002.1"/>
</dbReference>
<keyword evidence="1" id="KW-0175">Coiled coil</keyword>
<dbReference type="Pfam" id="PF13598">
    <property type="entry name" value="DUF4139"/>
    <property type="match status" value="1"/>
</dbReference>
<evidence type="ECO:0000259" key="4">
    <source>
        <dbReference type="Pfam" id="PF13598"/>
    </source>
</evidence>
<dbReference type="EMBL" id="FMAG01000002">
    <property type="protein sequence ID" value="SCB23515.1"/>
    <property type="molecule type" value="Genomic_DNA"/>
</dbReference>
<keyword evidence="6" id="KW-1185">Reference proteome</keyword>
<feature type="chain" id="PRO_5008683922" description="DUF4139 domain-containing protein" evidence="3">
    <location>
        <begin position="22"/>
        <end position="667"/>
    </location>
</feature>
<dbReference type="AlphaFoldDB" id="A0A1C3V738"/>
<dbReference type="PROSITE" id="PS51257">
    <property type="entry name" value="PROKAR_LIPOPROTEIN"/>
    <property type="match status" value="1"/>
</dbReference>
<protein>
    <recommendedName>
        <fullName evidence="4">DUF4139 domain-containing protein</fullName>
    </recommendedName>
</protein>
<evidence type="ECO:0000256" key="1">
    <source>
        <dbReference type="SAM" id="Coils"/>
    </source>
</evidence>
<dbReference type="STRING" id="410764.GA0061103_3337"/>
<organism evidence="5 6">
    <name type="scientific">Rhizobium multihospitium</name>
    <dbReference type="NCBI Taxonomy" id="410764"/>
    <lineage>
        <taxon>Bacteria</taxon>
        <taxon>Pseudomonadati</taxon>
        <taxon>Pseudomonadota</taxon>
        <taxon>Alphaproteobacteria</taxon>
        <taxon>Hyphomicrobiales</taxon>
        <taxon>Rhizobiaceae</taxon>
        <taxon>Rhizobium/Agrobacterium group</taxon>
        <taxon>Rhizobium</taxon>
    </lineage>
</organism>
<feature type="domain" description="DUF4139" evidence="4">
    <location>
        <begin position="210"/>
        <end position="505"/>
    </location>
</feature>
<dbReference type="InterPro" id="IPR037291">
    <property type="entry name" value="DUF4139"/>
</dbReference>
<dbReference type="PANTHER" id="PTHR31005:SF8">
    <property type="entry name" value="DUF4139 DOMAIN-CONTAINING PROTEIN"/>
    <property type="match status" value="1"/>
</dbReference>
<feature type="region of interest" description="Disordered" evidence="2">
    <location>
        <begin position="282"/>
        <end position="307"/>
    </location>
</feature>
<proteinExistence type="predicted"/>
<gene>
    <name evidence="5" type="ORF">GA0061103_3337</name>
</gene>
<feature type="signal peptide" evidence="3">
    <location>
        <begin position="1"/>
        <end position="21"/>
    </location>
</feature>
<evidence type="ECO:0000313" key="6">
    <source>
        <dbReference type="Proteomes" id="UP000199101"/>
    </source>
</evidence>
<sequence length="667" mass="71096">MLKQVTAILLLSVSCPAISLAADNGAIRSITLSSGGLAQVSRSADINSDGMIRIEVPLDQVDDILKSLVVNGSVGSVAGMALAGPQPLSETFKGLPFSLEALSSVPSLLTSMQGAKVAVTSGGKTVEGNILGIEARMADEKAPTTYLLTVIDKDGAVETLALGQDASVRFDDPDVRAKLAKATAAIARGKNDRTRAIDIKVNGVKNSGDISLTYVVPSPIWKTAYKVVIDGNNKARLQAWTVLENASGEDWKGIKLTLTSAEPVTLKQGLHQLYWRERQEVPVNTASNNVPDPDSGDLSNRQRLASGAAAPAPAGAMQYAAKRAAAAPAYEADELARPAEPMQVAAGNPAAATESDISATFELPGAYDLANGDTLSVPIMDADVEADMVDMYRAGSAYRNPIAAVMLKNTTGVSMPAGILTLYDSETGYIGDSQLSALPKDDTRLASFATDRKVSISEQQTPTEEIASLKVSDGVMNATVRYRQTTTYTVSGALDGERTVVIEHPIRDGWSFSSAEGFGKTATHQRLKAVVPAGAEKVLTAVDEQLQSNSYALIDVEPDMLLGWSASTNDKALTDKLTNLADARKRQVAIQNELASLDSEIEKTVNEQERIRRNLGAVPDNSDLKKRYLKALADSEDQIASMNERRDTVQQESDRRGDKVTDIIRTF</sequence>
<keyword evidence="3" id="KW-0732">Signal</keyword>
<dbReference type="Proteomes" id="UP000199101">
    <property type="component" value="Unassembled WGS sequence"/>
</dbReference>
<evidence type="ECO:0000256" key="3">
    <source>
        <dbReference type="SAM" id="SignalP"/>
    </source>
</evidence>
<evidence type="ECO:0000256" key="2">
    <source>
        <dbReference type="SAM" id="MobiDB-lite"/>
    </source>
</evidence>